<feature type="non-terminal residue" evidence="19">
    <location>
        <position position="1"/>
    </location>
</feature>
<feature type="compositionally biased region" description="Basic and acidic residues" evidence="16">
    <location>
        <begin position="252"/>
        <end position="268"/>
    </location>
</feature>
<name>A0A8J7TCP1_ATRSP</name>
<keyword evidence="8 15" id="KW-0407">Ion channel</keyword>
<comment type="caution">
    <text evidence="19">The sequence shown here is derived from an EMBL/GenBank/DDBJ whole genome shotgun (WGS) entry which is preliminary data.</text>
</comment>
<evidence type="ECO:0000256" key="3">
    <source>
        <dbReference type="ARBA" id="ARBA00022448"/>
    </source>
</evidence>
<keyword evidence="4 15" id="KW-0633">Potassium transport</keyword>
<evidence type="ECO:0000256" key="14">
    <source>
        <dbReference type="ARBA" id="ARBA00034430"/>
    </source>
</evidence>
<dbReference type="InterPro" id="IPR013518">
    <property type="entry name" value="K_chnl_inward-rec_Kir_cyto"/>
</dbReference>
<dbReference type="InterPro" id="IPR016449">
    <property type="entry name" value="K_chnl_inward-rec_Kir"/>
</dbReference>
<dbReference type="Gene3D" id="1.10.287.70">
    <property type="match status" value="1"/>
</dbReference>
<dbReference type="Gene3D" id="2.60.40.1400">
    <property type="entry name" value="G protein-activated inward rectifier potassium channel 1"/>
    <property type="match status" value="1"/>
</dbReference>
<evidence type="ECO:0000256" key="2">
    <source>
        <dbReference type="ARBA" id="ARBA00015882"/>
    </source>
</evidence>
<dbReference type="GO" id="GO:0034702">
    <property type="term" value="C:monoatomic ion channel complex"/>
    <property type="evidence" value="ECO:0007669"/>
    <property type="project" value="UniProtKB-KW"/>
</dbReference>
<evidence type="ECO:0000256" key="6">
    <source>
        <dbReference type="ARBA" id="ARBA00022958"/>
    </source>
</evidence>
<evidence type="ECO:0000256" key="8">
    <source>
        <dbReference type="ARBA" id="ARBA00023303"/>
    </source>
</evidence>
<keyword evidence="3 15" id="KW-0813">Transport</keyword>
<evidence type="ECO:0000256" key="11">
    <source>
        <dbReference type="ARBA" id="ARBA00031386"/>
    </source>
</evidence>
<evidence type="ECO:0000256" key="15">
    <source>
        <dbReference type="RuleBase" id="RU003822"/>
    </source>
</evidence>
<evidence type="ECO:0000256" key="5">
    <source>
        <dbReference type="ARBA" id="ARBA00022882"/>
    </source>
</evidence>
<keyword evidence="17" id="KW-1133">Transmembrane helix</keyword>
<dbReference type="InterPro" id="IPR040445">
    <property type="entry name" value="Kir_TM"/>
</dbReference>
<organism evidence="19 20">
    <name type="scientific">Atractosteus spatula</name>
    <name type="common">Alligator gar</name>
    <name type="synonym">Lepisosteus spatula</name>
    <dbReference type="NCBI Taxonomy" id="7917"/>
    <lineage>
        <taxon>Eukaryota</taxon>
        <taxon>Metazoa</taxon>
        <taxon>Chordata</taxon>
        <taxon>Craniata</taxon>
        <taxon>Vertebrata</taxon>
        <taxon>Euteleostomi</taxon>
        <taxon>Actinopterygii</taxon>
        <taxon>Neopterygii</taxon>
        <taxon>Holostei</taxon>
        <taxon>Semionotiformes</taxon>
        <taxon>Lepisosteidae</taxon>
        <taxon>Atractosteus</taxon>
    </lineage>
</organism>
<sequence length="296" mass="33665">MKMAGDLRVHMDHDMEIGVAPREVKKLPKRAREGLAHVATDRTRLIAEAVKKPRQRYVQKDGKCNVHHGNVQETYRYFSDLFTTLVDLKWRFSLFIFTLVYCVTWLFFGFIWWLIAYIRGDLEHGDEQGWTPCVENLNSFAQMEKEEFEIVVILEGMVEATGMTCQARSSYQDTEVLWGYRFTPVLTLEKGFYEVDYNTFHDIYETPTPSCSARELATLVREGQLLPQLCLPPPEPTPIPALGPGQQEENGGVEREPAEDWEGGEAHRPTGRGGLCVAMETGESVCCPSPRPNTVT</sequence>
<keyword evidence="7 15" id="KW-0406">Ion transport</keyword>
<dbReference type="GO" id="GO:0034765">
    <property type="term" value="P:regulation of monoatomic ion transmembrane transport"/>
    <property type="evidence" value="ECO:0007669"/>
    <property type="project" value="TreeGrafter"/>
</dbReference>
<keyword evidence="17" id="KW-0472">Membrane</keyword>
<dbReference type="SUPFAM" id="SSF81296">
    <property type="entry name" value="E set domains"/>
    <property type="match status" value="1"/>
</dbReference>
<dbReference type="EMBL" id="JAAWVO010037710">
    <property type="protein sequence ID" value="MBN3318026.1"/>
    <property type="molecule type" value="Genomic_DNA"/>
</dbReference>
<evidence type="ECO:0000259" key="18">
    <source>
        <dbReference type="Pfam" id="PF01007"/>
    </source>
</evidence>
<evidence type="ECO:0000256" key="12">
    <source>
        <dbReference type="ARBA" id="ARBA00032153"/>
    </source>
</evidence>
<evidence type="ECO:0000256" key="9">
    <source>
        <dbReference type="ARBA" id="ARBA00031132"/>
    </source>
</evidence>
<protein>
    <recommendedName>
        <fullName evidence="2">G protein-activated inward rectifier potassium channel 4</fullName>
    </recommendedName>
    <alternativeName>
        <fullName evidence="13">Cardiac inward rectifier</fullName>
    </alternativeName>
    <alternativeName>
        <fullName evidence="9">Heart KATP channel</fullName>
    </alternativeName>
    <alternativeName>
        <fullName evidence="12">Inward rectifier K(+) channel Kir3.4</fullName>
    </alternativeName>
    <alternativeName>
        <fullName evidence="10">KATP-1</fullName>
    </alternativeName>
    <alternativeName>
        <fullName evidence="11">Potassium channel, inwardly rectifying subfamily J member 5</fullName>
    </alternativeName>
</protein>
<feature type="transmembrane region" description="Helical" evidence="17">
    <location>
        <begin position="92"/>
        <end position="115"/>
    </location>
</feature>
<comment type="subcellular location">
    <subcellularLocation>
        <location evidence="15">Membrane</location>
        <topology evidence="15">Multi-pass membrane protein</topology>
    </subcellularLocation>
</comment>
<accession>A0A8J7TCP1</accession>
<comment type="similarity">
    <text evidence="1">Belongs to the inward rectifier-type potassium channel (TC 1.A.2.1) family. KCNJ5 subfamily.</text>
</comment>
<evidence type="ECO:0000256" key="1">
    <source>
        <dbReference type="ARBA" id="ARBA00008443"/>
    </source>
</evidence>
<comment type="catalytic activity">
    <reaction evidence="14">
        <text>K(+)(in) = K(+)(out)</text>
        <dbReference type="Rhea" id="RHEA:29463"/>
        <dbReference type="ChEBI" id="CHEBI:29103"/>
    </reaction>
</comment>
<feature type="non-terminal residue" evidence="19">
    <location>
        <position position="296"/>
    </location>
</feature>
<feature type="region of interest" description="Disordered" evidence="16">
    <location>
        <begin position="233"/>
        <end position="275"/>
    </location>
</feature>
<dbReference type="PANTHER" id="PTHR11767:SF52">
    <property type="entry name" value="G PROTEIN-ACTIVATED INWARD RECTIFIER POTASSIUM CHANNEL 4"/>
    <property type="match status" value="1"/>
</dbReference>
<evidence type="ECO:0000256" key="13">
    <source>
        <dbReference type="ARBA" id="ARBA00032506"/>
    </source>
</evidence>
<evidence type="ECO:0000256" key="4">
    <source>
        <dbReference type="ARBA" id="ARBA00022538"/>
    </source>
</evidence>
<dbReference type="Pfam" id="PF01007">
    <property type="entry name" value="IRK"/>
    <property type="match status" value="1"/>
</dbReference>
<evidence type="ECO:0000256" key="7">
    <source>
        <dbReference type="ARBA" id="ARBA00023065"/>
    </source>
</evidence>
<evidence type="ECO:0000256" key="17">
    <source>
        <dbReference type="SAM" id="Phobius"/>
    </source>
</evidence>
<reference evidence="19" key="1">
    <citation type="journal article" date="2021" name="Cell">
        <title>Tracing the genetic footprints of vertebrate landing in non-teleost ray-finned fishes.</title>
        <authorList>
            <person name="Bi X."/>
            <person name="Wang K."/>
            <person name="Yang L."/>
            <person name="Pan H."/>
            <person name="Jiang H."/>
            <person name="Wei Q."/>
            <person name="Fang M."/>
            <person name="Yu H."/>
            <person name="Zhu C."/>
            <person name="Cai Y."/>
            <person name="He Y."/>
            <person name="Gan X."/>
            <person name="Zeng H."/>
            <person name="Yu D."/>
            <person name="Zhu Y."/>
            <person name="Jiang H."/>
            <person name="Qiu Q."/>
            <person name="Yang H."/>
            <person name="Zhang Y.E."/>
            <person name="Wang W."/>
            <person name="Zhu M."/>
            <person name="He S."/>
            <person name="Zhang G."/>
        </authorList>
    </citation>
    <scope>NUCLEOTIDE SEQUENCE</scope>
    <source>
        <strain evidence="19">Allg_001</strain>
    </source>
</reference>
<dbReference type="GO" id="GO:0005886">
    <property type="term" value="C:plasma membrane"/>
    <property type="evidence" value="ECO:0007669"/>
    <property type="project" value="TreeGrafter"/>
</dbReference>
<dbReference type="InterPro" id="IPR003277">
    <property type="entry name" value="K_chnl_inward-rec_Kir3.4"/>
</dbReference>
<dbReference type="InterPro" id="IPR014756">
    <property type="entry name" value="Ig_E-set"/>
</dbReference>
<proteinExistence type="inferred from homology"/>
<evidence type="ECO:0000256" key="10">
    <source>
        <dbReference type="ARBA" id="ARBA00031169"/>
    </source>
</evidence>
<dbReference type="PRINTS" id="PR01330">
    <property type="entry name" value="KIR34CHANNEL"/>
</dbReference>
<dbReference type="GO" id="GO:0015467">
    <property type="term" value="F:G-protein activated inward rectifier potassium channel activity"/>
    <property type="evidence" value="ECO:0007669"/>
    <property type="project" value="InterPro"/>
</dbReference>
<keyword evidence="20" id="KW-1185">Reference proteome</keyword>
<feature type="domain" description="Potassium channel inwardly rectifying transmembrane" evidence="18">
    <location>
        <begin position="58"/>
        <end position="142"/>
    </location>
</feature>
<dbReference type="GO" id="GO:0007399">
    <property type="term" value="P:nervous system development"/>
    <property type="evidence" value="ECO:0007669"/>
    <property type="project" value="UniProtKB-ARBA"/>
</dbReference>
<keyword evidence="15 17" id="KW-0812">Transmembrane</keyword>
<dbReference type="GO" id="GO:1990573">
    <property type="term" value="P:potassium ion import across plasma membrane"/>
    <property type="evidence" value="ECO:0007669"/>
    <property type="project" value="TreeGrafter"/>
</dbReference>
<evidence type="ECO:0000313" key="20">
    <source>
        <dbReference type="Proteomes" id="UP000736164"/>
    </source>
</evidence>
<gene>
    <name evidence="19" type="primary">Kcnj5_1</name>
    <name evidence="19" type="ORF">GTO95_0013765</name>
</gene>
<dbReference type="Proteomes" id="UP000736164">
    <property type="component" value="Unassembled WGS sequence"/>
</dbReference>
<evidence type="ECO:0000313" key="19">
    <source>
        <dbReference type="EMBL" id="MBN3318026.1"/>
    </source>
</evidence>
<dbReference type="AlphaFoldDB" id="A0A8J7TCP1"/>
<dbReference type="SUPFAM" id="SSF81324">
    <property type="entry name" value="Voltage-gated potassium channels"/>
    <property type="match status" value="1"/>
</dbReference>
<keyword evidence="5 15" id="KW-0851">Voltage-gated channel</keyword>
<dbReference type="PANTHER" id="PTHR11767">
    <property type="entry name" value="INWARD RECTIFIER POTASSIUM CHANNEL"/>
    <property type="match status" value="1"/>
</dbReference>
<evidence type="ECO:0000256" key="16">
    <source>
        <dbReference type="SAM" id="MobiDB-lite"/>
    </source>
</evidence>
<keyword evidence="6 15" id="KW-0630">Potassium</keyword>